<evidence type="ECO:0000313" key="10">
    <source>
        <dbReference type="Proteomes" id="UP001200034"/>
    </source>
</evidence>
<evidence type="ECO:0000256" key="2">
    <source>
        <dbReference type="ARBA" id="ARBA00007470"/>
    </source>
</evidence>
<comment type="function">
    <text evidence="8">In NER, TFIIH acts by opening DNA around the lesion to allow the excision of the damaged oligonucleotide and its replacement by a new DNA fragment. In transcription, TFIIH has an essential role in transcription initiation. When the pre-initiation complex (PIC) has been established, TFIIH is required for promoter opening and promoter escape.</text>
</comment>
<dbReference type="SMART" id="SM01395">
    <property type="entry name" value="Tbf5"/>
    <property type="match status" value="1"/>
</dbReference>
<keyword evidence="6 8" id="KW-0234">DNA repair</keyword>
<keyword evidence="7 8" id="KW-0539">Nucleus</keyword>
<proteinExistence type="inferred from homology"/>
<dbReference type="PANTHER" id="PTHR28580">
    <property type="entry name" value="GENERAL TRANSCRIPTION FACTOR IIH SUBUNIT 5"/>
    <property type="match status" value="1"/>
</dbReference>
<keyword evidence="3 8" id="KW-0227">DNA damage</keyword>
<dbReference type="InterPro" id="IPR009400">
    <property type="entry name" value="TFIIH_TTDA/Tfb5"/>
</dbReference>
<dbReference type="SUPFAM" id="SSF142897">
    <property type="entry name" value="TFB5-like"/>
    <property type="match status" value="1"/>
</dbReference>
<evidence type="ECO:0000256" key="7">
    <source>
        <dbReference type="ARBA" id="ARBA00023242"/>
    </source>
</evidence>
<protein>
    <recommendedName>
        <fullName evidence="8">General transcription and DNA repair factor IIH subunit TFB5</fullName>
    </recommendedName>
</protein>
<accession>A0AAD4K723</accession>
<keyword evidence="10" id="KW-1185">Reference proteome</keyword>
<sequence length="75" mass="8671">FIEQIKSLSFNASSDPAMKQFLLHLDEKLALGRKFIIQDLDENHLFISTDIVEVLQARVDDLMDRISFPLHEKDA</sequence>
<comment type="caution">
    <text evidence="9">The sequence shown here is derived from an EMBL/GenBank/DDBJ whole genome shotgun (WGS) entry which is preliminary data.</text>
</comment>
<dbReference type="PANTHER" id="PTHR28580:SF1">
    <property type="entry name" value="GENERAL TRANSCRIPTION FACTOR IIH SUBUNIT 5"/>
    <property type="match status" value="1"/>
</dbReference>
<dbReference type="AlphaFoldDB" id="A0AAD4K723"/>
<comment type="subcellular location">
    <subcellularLocation>
        <location evidence="1 8">Nucleus</location>
    </subcellularLocation>
</comment>
<keyword evidence="4 8" id="KW-0805">Transcription regulation</keyword>
<dbReference type="Proteomes" id="UP001200034">
    <property type="component" value="Unassembled WGS sequence"/>
</dbReference>
<dbReference type="GO" id="GO:0005675">
    <property type="term" value="C:transcription factor TFIIH holo complex"/>
    <property type="evidence" value="ECO:0007669"/>
    <property type="project" value="TreeGrafter"/>
</dbReference>
<reference evidence="9" key="1">
    <citation type="journal article" date="2021" name="Mol. Ecol. Resour.">
        <title>Phylogenomic analyses of the genus Drosophila reveals genomic signals of climate adaptation.</title>
        <authorList>
            <person name="Li F."/>
            <person name="Rane R.V."/>
            <person name="Luria V."/>
            <person name="Xiong Z."/>
            <person name="Chen J."/>
            <person name="Li Z."/>
            <person name="Catullo R.A."/>
            <person name="Griffin P.C."/>
            <person name="Schiffer M."/>
            <person name="Pearce S."/>
            <person name="Lee S.F."/>
            <person name="McElroy K."/>
            <person name="Stocker A."/>
            <person name="Shirriffs J."/>
            <person name="Cockerell F."/>
            <person name="Coppin C."/>
            <person name="Sgro C.M."/>
            <person name="Karger A."/>
            <person name="Cain J.W."/>
            <person name="Weber J.A."/>
            <person name="Santpere G."/>
            <person name="Kirschner M.W."/>
            <person name="Hoffmann A.A."/>
            <person name="Oakeshott J.G."/>
            <person name="Zhang G."/>
        </authorList>
    </citation>
    <scope>NUCLEOTIDE SEQUENCE</scope>
    <source>
        <strain evidence="9">BGI-SZ-2011g</strain>
    </source>
</reference>
<dbReference type="Pfam" id="PF06331">
    <property type="entry name" value="Tfb5"/>
    <property type="match status" value="1"/>
</dbReference>
<keyword evidence="5 8" id="KW-0804">Transcription</keyword>
<evidence type="ECO:0000256" key="1">
    <source>
        <dbReference type="ARBA" id="ARBA00004123"/>
    </source>
</evidence>
<comment type="similarity">
    <text evidence="2 8">Belongs to the TFB5 family.</text>
</comment>
<gene>
    <name evidence="9" type="ORF">KR093_004629</name>
</gene>
<dbReference type="EMBL" id="JAJJHW010001127">
    <property type="protein sequence ID" value="KAH8377274.1"/>
    <property type="molecule type" value="Genomic_DNA"/>
</dbReference>
<evidence type="ECO:0000256" key="3">
    <source>
        <dbReference type="ARBA" id="ARBA00022763"/>
    </source>
</evidence>
<dbReference type="GO" id="GO:0006367">
    <property type="term" value="P:transcription initiation at RNA polymerase II promoter"/>
    <property type="evidence" value="ECO:0007669"/>
    <property type="project" value="UniProtKB-UniRule"/>
</dbReference>
<organism evidence="9 10">
    <name type="scientific">Drosophila rubida</name>
    <dbReference type="NCBI Taxonomy" id="30044"/>
    <lineage>
        <taxon>Eukaryota</taxon>
        <taxon>Metazoa</taxon>
        <taxon>Ecdysozoa</taxon>
        <taxon>Arthropoda</taxon>
        <taxon>Hexapoda</taxon>
        <taxon>Insecta</taxon>
        <taxon>Pterygota</taxon>
        <taxon>Neoptera</taxon>
        <taxon>Endopterygota</taxon>
        <taxon>Diptera</taxon>
        <taxon>Brachycera</taxon>
        <taxon>Muscomorpha</taxon>
        <taxon>Ephydroidea</taxon>
        <taxon>Drosophilidae</taxon>
        <taxon>Drosophila</taxon>
    </lineage>
</organism>
<comment type="subunit">
    <text evidence="8">Component of the 7-subunit TFIIH core complex.</text>
</comment>
<evidence type="ECO:0000313" key="9">
    <source>
        <dbReference type="EMBL" id="KAH8377274.1"/>
    </source>
</evidence>
<dbReference type="InterPro" id="IPR035935">
    <property type="entry name" value="TFB5-like_sf"/>
</dbReference>
<evidence type="ECO:0000256" key="4">
    <source>
        <dbReference type="ARBA" id="ARBA00023015"/>
    </source>
</evidence>
<dbReference type="GO" id="GO:0006294">
    <property type="term" value="P:nucleotide-excision repair, preincision complex assembly"/>
    <property type="evidence" value="ECO:0007669"/>
    <property type="project" value="TreeGrafter"/>
</dbReference>
<evidence type="ECO:0000256" key="6">
    <source>
        <dbReference type="ARBA" id="ARBA00023204"/>
    </source>
</evidence>
<evidence type="ECO:0000256" key="8">
    <source>
        <dbReference type="RuleBase" id="RU368032"/>
    </source>
</evidence>
<name>A0AAD4K723_9MUSC</name>
<evidence type="ECO:0000256" key="5">
    <source>
        <dbReference type="ARBA" id="ARBA00023163"/>
    </source>
</evidence>
<dbReference type="Gene3D" id="3.30.70.1220">
    <property type="entry name" value="TFB5-like"/>
    <property type="match status" value="1"/>
</dbReference>
<dbReference type="FunFam" id="3.30.70.1220:FF:000001">
    <property type="entry name" value="General transcription factor IIH subunit 5"/>
    <property type="match status" value="1"/>
</dbReference>
<feature type="non-terminal residue" evidence="9">
    <location>
        <position position="1"/>
    </location>
</feature>
<dbReference type="GO" id="GO:0000439">
    <property type="term" value="C:transcription factor TFIIH core complex"/>
    <property type="evidence" value="ECO:0007669"/>
    <property type="project" value="UniProtKB-UniRule"/>
</dbReference>